<evidence type="ECO:0000313" key="3">
    <source>
        <dbReference type="Proteomes" id="UP001612812"/>
    </source>
</evidence>
<accession>A0ABW7ZDR8</accession>
<keyword evidence="1" id="KW-0472">Membrane</keyword>
<keyword evidence="1" id="KW-0812">Transmembrane</keyword>
<feature type="transmembrane region" description="Helical" evidence="1">
    <location>
        <begin position="6"/>
        <end position="25"/>
    </location>
</feature>
<protein>
    <submittedName>
        <fullName evidence="2">Uncharacterized protein</fullName>
    </submittedName>
</protein>
<sequence length="155" mass="17271">MDGQLVTAVMSLSGVVLGGGFSWLVQSHTQRMSARTEQRRQDVARADARRTERLTHLERFIAVAADAERLAFERPADWAPGESWPTAAQETMKQLWVAGSMLQVLFPSDVHTSARAYFQRINRAVWDGVPDLEALYPALDELRDAFLAAARSALD</sequence>
<keyword evidence="1" id="KW-1133">Transmembrane helix</keyword>
<reference evidence="2 3" key="1">
    <citation type="submission" date="2024-10" db="EMBL/GenBank/DDBJ databases">
        <title>The Natural Products Discovery Center: Release of the First 8490 Sequenced Strains for Exploring Actinobacteria Biosynthetic Diversity.</title>
        <authorList>
            <person name="Kalkreuter E."/>
            <person name="Kautsar S.A."/>
            <person name="Yang D."/>
            <person name="Bader C.D."/>
            <person name="Teijaro C.N."/>
            <person name="Fluegel L."/>
            <person name="Davis C.M."/>
            <person name="Simpson J.R."/>
            <person name="Lauterbach L."/>
            <person name="Steele A.D."/>
            <person name="Gui C."/>
            <person name="Meng S."/>
            <person name="Li G."/>
            <person name="Viehrig K."/>
            <person name="Ye F."/>
            <person name="Su P."/>
            <person name="Kiefer A.F."/>
            <person name="Nichols A."/>
            <person name="Cepeda A.J."/>
            <person name="Yan W."/>
            <person name="Fan B."/>
            <person name="Jiang Y."/>
            <person name="Adhikari A."/>
            <person name="Zheng C.-J."/>
            <person name="Schuster L."/>
            <person name="Cowan T.M."/>
            <person name="Smanski M.J."/>
            <person name="Chevrette M.G."/>
            <person name="De Carvalho L.P.S."/>
            <person name="Shen B."/>
        </authorList>
    </citation>
    <scope>NUCLEOTIDE SEQUENCE [LARGE SCALE GENOMIC DNA]</scope>
    <source>
        <strain evidence="2 3">NPDC049845</strain>
    </source>
</reference>
<dbReference type="Proteomes" id="UP001612812">
    <property type="component" value="Unassembled WGS sequence"/>
</dbReference>
<gene>
    <name evidence="2" type="ORF">ACIBP4_01630</name>
</gene>
<keyword evidence="3" id="KW-1185">Reference proteome</keyword>
<dbReference type="RefSeq" id="WP_396768265.1">
    <property type="nucleotide sequence ID" value="NZ_JBITLA010000002.1"/>
</dbReference>
<evidence type="ECO:0000313" key="2">
    <source>
        <dbReference type="EMBL" id="MFI7260996.1"/>
    </source>
</evidence>
<dbReference type="EMBL" id="JBITLE010000001">
    <property type="protein sequence ID" value="MFI7260996.1"/>
    <property type="molecule type" value="Genomic_DNA"/>
</dbReference>
<evidence type="ECO:0000256" key="1">
    <source>
        <dbReference type="SAM" id="Phobius"/>
    </source>
</evidence>
<name>A0ABW7ZDR8_9ACTN</name>
<organism evidence="2 3">
    <name type="scientific">Micromonospora maritima</name>
    <dbReference type="NCBI Taxonomy" id="986711"/>
    <lineage>
        <taxon>Bacteria</taxon>
        <taxon>Bacillati</taxon>
        <taxon>Actinomycetota</taxon>
        <taxon>Actinomycetes</taxon>
        <taxon>Micromonosporales</taxon>
        <taxon>Micromonosporaceae</taxon>
        <taxon>Micromonospora</taxon>
    </lineage>
</organism>
<comment type="caution">
    <text evidence="2">The sequence shown here is derived from an EMBL/GenBank/DDBJ whole genome shotgun (WGS) entry which is preliminary data.</text>
</comment>
<proteinExistence type="predicted"/>